<proteinExistence type="predicted"/>
<organism evidence="2 3">
    <name type="scientific">Pseudohongiella spirulinae</name>
    <dbReference type="NCBI Taxonomy" id="1249552"/>
    <lineage>
        <taxon>Bacteria</taxon>
        <taxon>Pseudomonadati</taxon>
        <taxon>Pseudomonadota</taxon>
        <taxon>Gammaproteobacteria</taxon>
        <taxon>Pseudomonadales</taxon>
        <taxon>Pseudohongiellaceae</taxon>
        <taxon>Pseudohongiella</taxon>
    </lineage>
</organism>
<dbReference type="STRING" id="1249552.PS2015_1794"/>
<accession>A0A0S2KDQ9</accession>
<evidence type="ECO:0000313" key="3">
    <source>
        <dbReference type="Proteomes" id="UP000065641"/>
    </source>
</evidence>
<dbReference type="KEGG" id="pspi:PS2015_1794"/>
<protein>
    <submittedName>
        <fullName evidence="2">Uncharacterized protein</fullName>
    </submittedName>
</protein>
<name>A0A0S2KDQ9_9GAMM</name>
<dbReference type="EMBL" id="CP013189">
    <property type="protein sequence ID" value="ALO46444.1"/>
    <property type="molecule type" value="Genomic_DNA"/>
</dbReference>
<dbReference type="Proteomes" id="UP000065641">
    <property type="component" value="Chromosome"/>
</dbReference>
<keyword evidence="3" id="KW-1185">Reference proteome</keyword>
<evidence type="ECO:0000313" key="2">
    <source>
        <dbReference type="EMBL" id="ALO46444.1"/>
    </source>
</evidence>
<feature type="compositionally biased region" description="Basic and acidic residues" evidence="1">
    <location>
        <begin position="161"/>
        <end position="174"/>
    </location>
</feature>
<gene>
    <name evidence="2" type="ORF">PS2015_1794</name>
</gene>
<feature type="region of interest" description="Disordered" evidence="1">
    <location>
        <begin position="130"/>
        <end position="187"/>
    </location>
</feature>
<dbReference type="AlphaFoldDB" id="A0A0S2KDQ9"/>
<evidence type="ECO:0000256" key="1">
    <source>
        <dbReference type="SAM" id="MobiDB-lite"/>
    </source>
</evidence>
<reference evidence="2 3" key="1">
    <citation type="submission" date="2015-11" db="EMBL/GenBank/DDBJ databases">
        <authorList>
            <person name="Zhang Y."/>
            <person name="Guo Z."/>
        </authorList>
    </citation>
    <scope>NUCLEOTIDE SEQUENCE [LARGE SCALE GENOMIC DNA]</scope>
    <source>
        <strain evidence="2 3">KCTC 32221</strain>
    </source>
</reference>
<sequence length="209" mass="21892">MRRLERVISSASAFSAYRPWQPDVRSDPAILFPRTTGAAELDLAAQRLGTRTGLALIRLYGETRKHGLIGSDLTSGCQGLELALVGASGITRSSRLADSALSRTCAGFPLGVTRGTEAVYVPFSVSANRQATGRGEGSSGTPSLTFPPPGNSPGLNSGAGDVDRLRPQRSEGEFRSAGWAGNDGGQFQRCPHSPAPLSIEAVLAAREIL</sequence>